<dbReference type="AlphaFoldDB" id="A0A4U6VTQ7"/>
<organism evidence="1 2">
    <name type="scientific">Setaria viridis</name>
    <name type="common">Green bristlegrass</name>
    <name type="synonym">Setaria italica subsp. viridis</name>
    <dbReference type="NCBI Taxonomy" id="4556"/>
    <lineage>
        <taxon>Eukaryota</taxon>
        <taxon>Viridiplantae</taxon>
        <taxon>Streptophyta</taxon>
        <taxon>Embryophyta</taxon>
        <taxon>Tracheophyta</taxon>
        <taxon>Spermatophyta</taxon>
        <taxon>Magnoliopsida</taxon>
        <taxon>Liliopsida</taxon>
        <taxon>Poales</taxon>
        <taxon>Poaceae</taxon>
        <taxon>PACMAD clade</taxon>
        <taxon>Panicoideae</taxon>
        <taxon>Panicodae</taxon>
        <taxon>Paniceae</taxon>
        <taxon>Cenchrinae</taxon>
        <taxon>Setaria</taxon>
    </lineage>
</organism>
<reference evidence="1" key="1">
    <citation type="submission" date="2019-03" db="EMBL/GenBank/DDBJ databases">
        <title>WGS assembly of Setaria viridis.</title>
        <authorList>
            <person name="Huang P."/>
            <person name="Jenkins J."/>
            <person name="Grimwood J."/>
            <person name="Barry K."/>
            <person name="Healey A."/>
            <person name="Mamidi S."/>
            <person name="Sreedasyam A."/>
            <person name="Shu S."/>
            <person name="Feldman M."/>
            <person name="Wu J."/>
            <person name="Yu Y."/>
            <person name="Chen C."/>
            <person name="Johnson J."/>
            <person name="Rokhsar D."/>
            <person name="Baxter I."/>
            <person name="Schmutz J."/>
            <person name="Brutnell T."/>
            <person name="Kellogg E."/>
        </authorList>
    </citation>
    <scope>NUCLEOTIDE SEQUENCE [LARGE SCALE GENOMIC DNA]</scope>
</reference>
<sequence length="57" mass="6567">MLGILKLGCVEQSAIVTFTVFWSQNITCLSDIIPELIICYHMSFLHIFILDVYRTSE</sequence>
<keyword evidence="2" id="KW-1185">Reference proteome</keyword>
<accession>A0A4U6VTQ7</accession>
<gene>
    <name evidence="1" type="ORF">SEVIR_2G148050v2</name>
</gene>
<dbReference type="EMBL" id="CM016553">
    <property type="protein sequence ID" value="TKW32103.1"/>
    <property type="molecule type" value="Genomic_DNA"/>
</dbReference>
<evidence type="ECO:0000313" key="2">
    <source>
        <dbReference type="Proteomes" id="UP000298652"/>
    </source>
</evidence>
<protein>
    <submittedName>
        <fullName evidence="1">Uncharacterized protein</fullName>
    </submittedName>
</protein>
<evidence type="ECO:0000313" key="1">
    <source>
        <dbReference type="EMBL" id="TKW32103.1"/>
    </source>
</evidence>
<dbReference type="Proteomes" id="UP000298652">
    <property type="component" value="Chromosome 2"/>
</dbReference>
<name>A0A4U6VTQ7_SETVI</name>
<proteinExistence type="predicted"/>
<dbReference type="Gramene" id="TKW32103">
    <property type="protein sequence ID" value="TKW32103"/>
    <property type="gene ID" value="SEVIR_2G148050v2"/>
</dbReference>